<proteinExistence type="predicted"/>
<sequence>MVKNRHISLPKCTGKFWEKLSTDKASQGDFHELPIPDAVACLPPHFSVKSSDYRLVFTTLTRRFENFISARQYGTFSQTASEKLGTMCLQEEGYYYSLYYPLYPAHTLVMGHQAPAQDIRDREHAPLEEDAAQRVMTELADNQAGTDLSTPPTQPHPETPEIAAVITVVPIHSSLRYTHKGWLASDGLPDGATASARQFSFSRE</sequence>
<evidence type="ECO:0000313" key="1">
    <source>
        <dbReference type="EMBL" id="RMD00147.1"/>
    </source>
</evidence>
<keyword evidence="2" id="KW-1185">Reference proteome</keyword>
<organism evidence="1 2">
    <name type="scientific">Aquitalea palustris</name>
    <dbReference type="NCBI Taxonomy" id="2480983"/>
    <lineage>
        <taxon>Bacteria</taxon>
        <taxon>Pseudomonadati</taxon>
        <taxon>Pseudomonadota</taxon>
        <taxon>Betaproteobacteria</taxon>
        <taxon>Neisseriales</taxon>
        <taxon>Chromobacteriaceae</taxon>
        <taxon>Aquitalea</taxon>
    </lineage>
</organism>
<evidence type="ECO:0000313" key="2">
    <source>
        <dbReference type="Proteomes" id="UP000274139"/>
    </source>
</evidence>
<accession>A0A454JL47</accession>
<dbReference type="RefSeq" id="WP_103523750.1">
    <property type="nucleotide sequence ID" value="NZ_JAIZDC010000004.1"/>
</dbReference>
<gene>
    <name evidence="1" type="ORF">EAY64_05335</name>
</gene>
<dbReference type="Proteomes" id="UP000274139">
    <property type="component" value="Unassembled WGS sequence"/>
</dbReference>
<protein>
    <submittedName>
        <fullName evidence="1">Uncharacterized protein</fullName>
    </submittedName>
</protein>
<comment type="caution">
    <text evidence="1">The sequence shown here is derived from an EMBL/GenBank/DDBJ whole genome shotgun (WGS) entry which is preliminary data.</text>
</comment>
<dbReference type="AlphaFoldDB" id="A0A454JL47"/>
<reference evidence="1 2" key="1">
    <citation type="submission" date="2018-10" db="EMBL/GenBank/DDBJ databases">
        <title>Draft genome sequence of Aquitalea MWU14-2217 isolated from a wild cranberry bog in Provincetown, Massachusetts.</title>
        <authorList>
            <person name="Ebadzadsahrai G."/>
            <person name="Soby S."/>
        </authorList>
    </citation>
    <scope>NUCLEOTIDE SEQUENCE [LARGE SCALE GENOMIC DNA]</scope>
    <source>
        <strain evidence="1 2">MWU14-2217</strain>
    </source>
</reference>
<dbReference type="EMBL" id="RFAR01000018">
    <property type="protein sequence ID" value="RMD00147.1"/>
    <property type="molecule type" value="Genomic_DNA"/>
</dbReference>
<name>A0A454JL47_9NEIS</name>